<dbReference type="CDD" id="cd00293">
    <property type="entry name" value="USP-like"/>
    <property type="match status" value="1"/>
</dbReference>
<protein>
    <recommendedName>
        <fullName evidence="2">UspA domain-containing protein</fullName>
    </recommendedName>
</protein>
<dbReference type="EMBL" id="BKCG01000005">
    <property type="protein sequence ID" value="GER60049.1"/>
    <property type="molecule type" value="Genomic_DNA"/>
</dbReference>
<dbReference type="SUPFAM" id="SSF52402">
    <property type="entry name" value="Adenine nucleotide alpha hydrolases-like"/>
    <property type="match status" value="2"/>
</dbReference>
<dbReference type="AlphaFoldDB" id="A0A5J4IQI9"/>
<dbReference type="InterPro" id="IPR006015">
    <property type="entry name" value="Universal_stress_UspA"/>
</dbReference>
<dbReference type="Gene3D" id="3.40.50.620">
    <property type="entry name" value="HUPs"/>
    <property type="match status" value="2"/>
</dbReference>
<comment type="similarity">
    <text evidence="1">Belongs to the universal stress protein A family.</text>
</comment>
<evidence type="ECO:0000313" key="4">
    <source>
        <dbReference type="Proteomes" id="UP000326509"/>
    </source>
</evidence>
<name>A0A5J4IQI9_9FLAO</name>
<keyword evidence="4" id="KW-1185">Reference proteome</keyword>
<evidence type="ECO:0000259" key="2">
    <source>
        <dbReference type="Pfam" id="PF00582"/>
    </source>
</evidence>
<dbReference type="PANTHER" id="PTHR46268:SF6">
    <property type="entry name" value="UNIVERSAL STRESS PROTEIN UP12"/>
    <property type="match status" value="1"/>
</dbReference>
<sequence length="300" mass="35079">MSFYHQLFTSNFELVKNCTMRKILIPTDFSETSMNAIEYALELFKYDKCEFIIMNAFADEVYNNTMEMDREFFEEFKEKYRTSVENQLQKEVAIMLKRTSNPRHAYNFEARFGSIVDEANQIVERDNIDIVVMGTKGKTQDKDITFGSITLQVIKYVKCPVLAVPVGFHGAPPKNILFPTDYMVPFNRRALKLLSTMAKSFVANINMLFISEFKQRSHRQEDNRAFLDSCFNDNKVEFTQTPGKDITEGINKVLNEKEFDMLVMVNQRHSYLENILYHSTIEKIGLEIKIPFLVMNNLHR</sequence>
<proteinExistence type="inferred from homology"/>
<comment type="caution">
    <text evidence="3">The sequence shown here is derived from an EMBL/GenBank/DDBJ whole genome shotgun (WGS) entry which is preliminary data.</text>
</comment>
<dbReference type="Proteomes" id="UP000326509">
    <property type="component" value="Unassembled WGS sequence"/>
</dbReference>
<feature type="domain" description="UspA" evidence="2">
    <location>
        <begin position="20"/>
        <end position="165"/>
    </location>
</feature>
<reference evidence="3 4" key="1">
    <citation type="submission" date="2019-08" db="EMBL/GenBank/DDBJ databases">
        <title>Draft genome sequence of Ulvibacter marinus type strain NBRC 109484.</title>
        <authorList>
            <person name="Kawano K."/>
            <person name="Ushijima N."/>
            <person name="Kihara M."/>
            <person name="Itoh H."/>
        </authorList>
    </citation>
    <scope>NUCLEOTIDE SEQUENCE [LARGE SCALE GENOMIC DNA]</scope>
    <source>
        <strain evidence="3 4">NBRC 109484</strain>
    </source>
</reference>
<evidence type="ECO:0000313" key="3">
    <source>
        <dbReference type="EMBL" id="GER60049.1"/>
    </source>
</evidence>
<dbReference type="InterPro" id="IPR006016">
    <property type="entry name" value="UspA"/>
</dbReference>
<accession>A0A5J4IQI9</accession>
<dbReference type="Pfam" id="PF00582">
    <property type="entry name" value="Usp"/>
    <property type="match status" value="1"/>
</dbReference>
<organism evidence="3 4">
    <name type="scientific">Patiriisocius marinus</name>
    <dbReference type="NCBI Taxonomy" id="1397112"/>
    <lineage>
        <taxon>Bacteria</taxon>
        <taxon>Pseudomonadati</taxon>
        <taxon>Bacteroidota</taxon>
        <taxon>Flavobacteriia</taxon>
        <taxon>Flavobacteriales</taxon>
        <taxon>Flavobacteriaceae</taxon>
        <taxon>Patiriisocius</taxon>
    </lineage>
</organism>
<dbReference type="InterPro" id="IPR014729">
    <property type="entry name" value="Rossmann-like_a/b/a_fold"/>
</dbReference>
<gene>
    <name evidence="3" type="ORF">ULMA_21570</name>
</gene>
<dbReference type="PANTHER" id="PTHR46268">
    <property type="entry name" value="STRESS RESPONSE PROTEIN NHAX"/>
    <property type="match status" value="1"/>
</dbReference>
<evidence type="ECO:0000256" key="1">
    <source>
        <dbReference type="ARBA" id="ARBA00008791"/>
    </source>
</evidence>
<dbReference type="PRINTS" id="PR01438">
    <property type="entry name" value="UNVRSLSTRESS"/>
</dbReference>